<dbReference type="OrthoDB" id="9970063at2759"/>
<organism evidence="2 3">
    <name type="scientific">Bugula neritina</name>
    <name type="common">Brown bryozoan</name>
    <name type="synonym">Sertularia neritina</name>
    <dbReference type="NCBI Taxonomy" id="10212"/>
    <lineage>
        <taxon>Eukaryota</taxon>
        <taxon>Metazoa</taxon>
        <taxon>Spiralia</taxon>
        <taxon>Lophotrochozoa</taxon>
        <taxon>Bryozoa</taxon>
        <taxon>Gymnolaemata</taxon>
        <taxon>Cheilostomatida</taxon>
        <taxon>Flustrina</taxon>
        <taxon>Buguloidea</taxon>
        <taxon>Bugulidae</taxon>
        <taxon>Bugula</taxon>
    </lineage>
</organism>
<reference evidence="2" key="1">
    <citation type="submission" date="2020-06" db="EMBL/GenBank/DDBJ databases">
        <title>Draft genome of Bugula neritina, a colonial animal packing powerful symbionts and potential medicines.</title>
        <authorList>
            <person name="Rayko M."/>
        </authorList>
    </citation>
    <scope>NUCLEOTIDE SEQUENCE [LARGE SCALE GENOMIC DNA]</scope>
    <source>
        <strain evidence="2">Kwan_BN1</strain>
    </source>
</reference>
<dbReference type="InterPro" id="IPR009524">
    <property type="entry name" value="CFAP68"/>
</dbReference>
<comment type="caution">
    <text evidence="2">The sequence shown here is derived from an EMBL/GenBank/DDBJ whole genome shotgun (WGS) entry which is preliminary data.</text>
</comment>
<gene>
    <name evidence="2" type="ORF">EB796_020864</name>
</gene>
<name>A0A7J7J4M4_BUGNE</name>
<dbReference type="GO" id="GO:0005634">
    <property type="term" value="C:nucleus"/>
    <property type="evidence" value="ECO:0007669"/>
    <property type="project" value="InterPro"/>
</dbReference>
<accession>A0A7J7J4M4</accession>
<dbReference type="Proteomes" id="UP000593567">
    <property type="component" value="Unassembled WGS sequence"/>
</dbReference>
<evidence type="ECO:0000256" key="1">
    <source>
        <dbReference type="SAM" id="MobiDB-lite"/>
    </source>
</evidence>
<keyword evidence="3" id="KW-1185">Reference proteome</keyword>
<dbReference type="GO" id="GO:0030317">
    <property type="term" value="P:flagellated sperm motility"/>
    <property type="evidence" value="ECO:0007669"/>
    <property type="project" value="InterPro"/>
</dbReference>
<protein>
    <submittedName>
        <fullName evidence="2">Uncharacterized protein</fullName>
    </submittedName>
</protein>
<dbReference type="Pfam" id="PF06608">
    <property type="entry name" value="CFAP68"/>
    <property type="match status" value="1"/>
</dbReference>
<proteinExistence type="predicted"/>
<evidence type="ECO:0000313" key="3">
    <source>
        <dbReference type="Proteomes" id="UP000593567"/>
    </source>
</evidence>
<feature type="region of interest" description="Disordered" evidence="1">
    <location>
        <begin position="76"/>
        <end position="96"/>
    </location>
</feature>
<evidence type="ECO:0000313" key="2">
    <source>
        <dbReference type="EMBL" id="KAF6020827.1"/>
    </source>
</evidence>
<dbReference type="EMBL" id="VXIV02003143">
    <property type="protein sequence ID" value="KAF6020827.1"/>
    <property type="molecule type" value="Genomic_DNA"/>
</dbReference>
<sequence length="141" mass="15016">MTTSTYNHYFSTTYDEGYNKVVPKVPEDAKALKRFHPRSFPGHQPEIDTAAAKAVYNDWNTTSTAAYQPYGFSAASPASVGNPATATEEKFETASETTPIKFLGAKASHPAPGGHVIAAPHSAPGTGAGHHQQSYKTTVGY</sequence>
<dbReference type="AlphaFoldDB" id="A0A7J7J4M4"/>